<sequence>MSAMASDNIEIDNGGWNKLPTELRDIILEHCTWQSHGKTASVAGTEPLPVLATVCRSWQDFFEGKLFQRLTLKTEADIEDFDNLVQGRRRAYVEWIWLRIELPMYDCQQCHRRETHKEIEDQNAIFTKLVWNLFTVLFKWENEEVRHRGITLELSAHSPSDAQHFNKNLRFHQHDTAWNKDDGPVSPHNDPFHGWKDGIQIKRIPVNAKYRLFGSGLQFEGHSVSRMRLPKVSVVTSFIIRRQSPRFFSAKWALVPMINSLVRLGSFTYEPWRGPTISRQREQAWLNASLAKEALKSRPSLKKVSIFESHDGIFYRPTYESVARRRLADPFSRELARSSHHLEELHAANNVEAFEFFYAFQPQASPEEGRSMVWQDLKYLSLTTQHLFSYEHDSSLLLMAARASERMPKLEMMELWDWVKLWGPASIFRFRRDETEASIELVTTWSSCSTFSEAQKAAWTRVATAKRPLPLLVKERRLGAGERLPRQGDYRVLRQLELVEHMIHPISLRQIARDDQRRQEEIRAKMIRP</sequence>
<evidence type="ECO:0000313" key="3">
    <source>
        <dbReference type="Proteomes" id="UP001430848"/>
    </source>
</evidence>
<accession>A0ABR1P3M2</accession>
<keyword evidence="3" id="KW-1185">Reference proteome</keyword>
<protein>
    <recommendedName>
        <fullName evidence="1">DUF6546 domain-containing protein</fullName>
    </recommendedName>
</protein>
<reference evidence="2 3" key="1">
    <citation type="submission" date="2024-02" db="EMBL/GenBank/DDBJ databases">
        <title>De novo assembly and annotation of 12 fungi associated with fruit tree decline syndrome in Ontario, Canada.</title>
        <authorList>
            <person name="Sulman M."/>
            <person name="Ellouze W."/>
            <person name="Ilyukhin E."/>
        </authorList>
    </citation>
    <scope>NUCLEOTIDE SEQUENCE [LARGE SCALE GENOMIC DNA]</scope>
    <source>
        <strain evidence="2 3">M169</strain>
    </source>
</reference>
<evidence type="ECO:0000313" key="2">
    <source>
        <dbReference type="EMBL" id="KAK7725569.1"/>
    </source>
</evidence>
<dbReference type="InterPro" id="IPR046676">
    <property type="entry name" value="DUF6546"/>
</dbReference>
<feature type="domain" description="DUF6546" evidence="1">
    <location>
        <begin position="299"/>
        <end position="504"/>
    </location>
</feature>
<organism evidence="2 3">
    <name type="scientific">Diaporthe eres</name>
    <name type="common">Phomopsis oblonga</name>
    <dbReference type="NCBI Taxonomy" id="83184"/>
    <lineage>
        <taxon>Eukaryota</taxon>
        <taxon>Fungi</taxon>
        <taxon>Dikarya</taxon>
        <taxon>Ascomycota</taxon>
        <taxon>Pezizomycotina</taxon>
        <taxon>Sordariomycetes</taxon>
        <taxon>Sordariomycetidae</taxon>
        <taxon>Diaporthales</taxon>
        <taxon>Diaporthaceae</taxon>
        <taxon>Diaporthe</taxon>
        <taxon>Diaporthe eres species complex</taxon>
    </lineage>
</organism>
<proteinExistence type="predicted"/>
<dbReference type="Pfam" id="PF20183">
    <property type="entry name" value="DUF6546"/>
    <property type="match status" value="1"/>
</dbReference>
<name>A0ABR1P3M2_DIAER</name>
<evidence type="ECO:0000259" key="1">
    <source>
        <dbReference type="Pfam" id="PF20183"/>
    </source>
</evidence>
<dbReference type="EMBL" id="JAKNSF020000048">
    <property type="protein sequence ID" value="KAK7725569.1"/>
    <property type="molecule type" value="Genomic_DNA"/>
</dbReference>
<comment type="caution">
    <text evidence="2">The sequence shown here is derived from an EMBL/GenBank/DDBJ whole genome shotgun (WGS) entry which is preliminary data.</text>
</comment>
<gene>
    <name evidence="2" type="ORF">SLS63_008023</name>
</gene>
<dbReference type="Proteomes" id="UP001430848">
    <property type="component" value="Unassembled WGS sequence"/>
</dbReference>